<dbReference type="PANTHER" id="PTHR48101">
    <property type="entry name" value="METHYLMALONYL-COA MUTASE, MITOCHONDRIAL-RELATED"/>
    <property type="match status" value="1"/>
</dbReference>
<evidence type="ECO:0000313" key="12">
    <source>
        <dbReference type="Proteomes" id="UP000236725"/>
    </source>
</evidence>
<comment type="cofactor">
    <cofactor evidence="2">
        <name>adenosylcob(III)alamin</name>
        <dbReference type="ChEBI" id="CHEBI:18408"/>
    </cofactor>
</comment>
<comment type="pathway">
    <text evidence="3">Metabolic intermediate metabolism; propanoyl-CoA degradation; succinyl-CoA from propanoyl-CoA: step 3/3.</text>
</comment>
<keyword evidence="8" id="KW-0170">Cobalt</keyword>
<evidence type="ECO:0000259" key="10">
    <source>
        <dbReference type="Pfam" id="PF01642"/>
    </source>
</evidence>
<sequence>MAELKEKLFSEFAPISTEEWMAKITADLKGVPFEKKLVWKTGEGFNVNPFYRAEDIEGLKTTESLPGEFPYVRGTKKDNDWKVRQNIEVKCFKGANEKALDLLNKGVNSLGFIIKGDEVNAENIAALLDGICPECVELNFNTCNCKAEKLIGILADYFKGKGADLSKCFGSVNYDAFKKPLVKGKDNENWVEAAAAVLKAGKALPRYRVLAVNSFYFTNAGAYIAQELGFALAWGNELMAKLTEAGFEADEVAKKIKFNMGISSNYFMEIAKFRAARWLWAEIVAAYNPVCHCPSECPNKAENGMCRCACKMVAHAQTSEWNMTIYDAHVNLLRSQTEAMSAAIAGVDSITVRPFDKTYQTPDDFSERIARNQQLLLKEECHFDKVVDPSAGSYYVEVLTNSMADVAWKLFLETEEKGGFGVAAKAGEIQKAVNASNDARKKNVATRREILLGSNQFPNFNEVAAGKIKEEASCCCGGGHCGEATVTALDFSRGASQFEALRLATEKSGKEPKVFMLTIGNLAMRLARSQFSSNFFGCAGYKIIDNLGFDTVEAGVDAAVKAGASIVVLCSSDDEYAEYAPAALKALAGRAQFVVAGAPACMEDLKAQGIDQFIHVKSNVLETLQAFNAKLGIA</sequence>
<reference evidence="11 12" key="1">
    <citation type="submission" date="2016-10" db="EMBL/GenBank/DDBJ databases">
        <authorList>
            <person name="Varghese N."/>
            <person name="Submissions S."/>
        </authorList>
    </citation>
    <scope>NUCLEOTIDE SEQUENCE [LARGE SCALE GENOMIC DNA]</scope>
    <source>
        <strain evidence="11 12">DSM 29073</strain>
    </source>
</reference>
<comment type="subunit">
    <text evidence="5">Heterodimer of an alpha and a beta chain.</text>
</comment>
<comment type="caution">
    <text evidence="11">The sequence shown here is derived from an EMBL/GenBank/DDBJ whole genome shotgun (WGS) entry which is preliminary data.</text>
</comment>
<dbReference type="InterPro" id="IPR006099">
    <property type="entry name" value="MeMalonylCoA_mutase_a/b_cat"/>
</dbReference>
<dbReference type="InterPro" id="IPR004608">
    <property type="entry name" value="MMCoA_mutase_b"/>
</dbReference>
<dbReference type="Pfam" id="PF01642">
    <property type="entry name" value="MM_CoA_mutase"/>
    <property type="match status" value="2"/>
</dbReference>
<feature type="domain" description="Methylmalonyl-CoA mutase alpha/beta chain catalytic" evidence="10">
    <location>
        <begin position="40"/>
        <end position="110"/>
    </location>
</feature>
<dbReference type="GO" id="GO:0031419">
    <property type="term" value="F:cobalamin binding"/>
    <property type="evidence" value="ECO:0007669"/>
    <property type="project" value="UniProtKB-KW"/>
</dbReference>
<name>A0A8G2BYC6_9BACT</name>
<dbReference type="SUPFAM" id="SSF52242">
    <property type="entry name" value="Cobalamin (vitamin B12)-binding domain"/>
    <property type="match status" value="1"/>
</dbReference>
<dbReference type="CDD" id="cd03677">
    <property type="entry name" value="MM_CoA_mutase_beta"/>
    <property type="match status" value="1"/>
</dbReference>
<keyword evidence="7" id="KW-0413">Isomerase</keyword>
<dbReference type="InterPro" id="IPR058549">
    <property type="entry name" value="MeMalonylCoA_mutase_a/b_site"/>
</dbReference>
<dbReference type="GO" id="GO:0046872">
    <property type="term" value="F:metal ion binding"/>
    <property type="evidence" value="ECO:0007669"/>
    <property type="project" value="InterPro"/>
</dbReference>
<dbReference type="Gene3D" id="3.20.20.240">
    <property type="entry name" value="Methylmalonyl-CoA mutase"/>
    <property type="match status" value="1"/>
</dbReference>
<dbReference type="EC" id="5.4.99.2" evidence="9"/>
<evidence type="ECO:0000256" key="4">
    <source>
        <dbReference type="ARBA" id="ARBA00008465"/>
    </source>
</evidence>
<evidence type="ECO:0000256" key="2">
    <source>
        <dbReference type="ARBA" id="ARBA00001922"/>
    </source>
</evidence>
<dbReference type="GO" id="GO:0004494">
    <property type="term" value="F:methylmalonyl-CoA mutase activity"/>
    <property type="evidence" value="ECO:0007669"/>
    <property type="project" value="UniProtKB-UniRule"/>
</dbReference>
<comment type="catalytic activity">
    <reaction evidence="1">
        <text>(R)-methylmalonyl-CoA = succinyl-CoA</text>
        <dbReference type="Rhea" id="RHEA:22888"/>
        <dbReference type="ChEBI" id="CHEBI:57292"/>
        <dbReference type="ChEBI" id="CHEBI:57326"/>
        <dbReference type="EC" id="5.4.99.2"/>
    </reaction>
</comment>
<proteinExistence type="inferred from homology"/>
<dbReference type="EMBL" id="FNVS01000018">
    <property type="protein sequence ID" value="SEG17764.1"/>
    <property type="molecule type" value="Genomic_DNA"/>
</dbReference>
<dbReference type="AlphaFoldDB" id="A0A8G2BYC6"/>
<keyword evidence="12" id="KW-1185">Reference proteome</keyword>
<evidence type="ECO:0000256" key="9">
    <source>
        <dbReference type="NCBIfam" id="TIGR00642"/>
    </source>
</evidence>
<evidence type="ECO:0000256" key="1">
    <source>
        <dbReference type="ARBA" id="ARBA00000290"/>
    </source>
</evidence>
<dbReference type="GO" id="GO:0019652">
    <property type="term" value="P:lactate fermentation to propionate and acetate"/>
    <property type="evidence" value="ECO:0007669"/>
    <property type="project" value="InterPro"/>
</dbReference>
<dbReference type="UniPathway" id="UPA00945">
    <property type="reaction ID" value="UER00910"/>
</dbReference>
<evidence type="ECO:0000256" key="7">
    <source>
        <dbReference type="ARBA" id="ARBA00023235"/>
    </source>
</evidence>
<evidence type="ECO:0000313" key="11">
    <source>
        <dbReference type="EMBL" id="SEG17764.1"/>
    </source>
</evidence>
<evidence type="ECO:0000256" key="3">
    <source>
        <dbReference type="ARBA" id="ARBA00005146"/>
    </source>
</evidence>
<dbReference type="PANTHER" id="PTHR48101:SF1">
    <property type="entry name" value="METHYLMALONYL-COA MUTASE, LARGE SUBUNIT"/>
    <property type="match status" value="1"/>
</dbReference>
<feature type="domain" description="Methylmalonyl-CoA mutase alpha/beta chain catalytic" evidence="10">
    <location>
        <begin position="122"/>
        <end position="459"/>
    </location>
</feature>
<dbReference type="NCBIfam" id="TIGR00642">
    <property type="entry name" value="mmCoA_mut_beta"/>
    <property type="match status" value="1"/>
</dbReference>
<comment type="similarity">
    <text evidence="4">Belongs to the methylmalonyl-CoA mutase family.</text>
</comment>
<evidence type="ECO:0000256" key="5">
    <source>
        <dbReference type="ARBA" id="ARBA00011870"/>
    </source>
</evidence>
<accession>A0A8G2BYC6</accession>
<evidence type="ECO:0000256" key="8">
    <source>
        <dbReference type="ARBA" id="ARBA00023285"/>
    </source>
</evidence>
<dbReference type="RefSeq" id="WP_103984103.1">
    <property type="nucleotide sequence ID" value="NZ_FNVS01000018.1"/>
</dbReference>
<dbReference type="Proteomes" id="UP000236725">
    <property type="component" value="Unassembled WGS sequence"/>
</dbReference>
<gene>
    <name evidence="11" type="ORF">SAMN05444001_11844</name>
</gene>
<keyword evidence="6" id="KW-0846">Cobalamin</keyword>
<dbReference type="Gene3D" id="3.40.50.280">
    <property type="entry name" value="Cobalamin-binding domain"/>
    <property type="match status" value="1"/>
</dbReference>
<dbReference type="SUPFAM" id="SSF51703">
    <property type="entry name" value="Cobalamin (vitamin B12)-dependent enzymes"/>
    <property type="match status" value="1"/>
</dbReference>
<dbReference type="InterPro" id="IPR016176">
    <property type="entry name" value="Cbl-dep_enz_cat"/>
</dbReference>
<organism evidence="11 12">
    <name type="scientific">Parabacteroides chinchillae</name>
    <dbReference type="NCBI Taxonomy" id="871327"/>
    <lineage>
        <taxon>Bacteria</taxon>
        <taxon>Pseudomonadati</taxon>
        <taxon>Bacteroidota</taxon>
        <taxon>Bacteroidia</taxon>
        <taxon>Bacteroidales</taxon>
        <taxon>Tannerellaceae</taxon>
        <taxon>Parabacteroides</taxon>
    </lineage>
</organism>
<dbReference type="InterPro" id="IPR036724">
    <property type="entry name" value="Cobalamin-bd_sf"/>
</dbReference>
<dbReference type="PROSITE" id="PS00544">
    <property type="entry name" value="METMALONYL_COA_MUTASE"/>
    <property type="match status" value="1"/>
</dbReference>
<evidence type="ECO:0000256" key="6">
    <source>
        <dbReference type="ARBA" id="ARBA00022628"/>
    </source>
</evidence>
<protein>
    <recommendedName>
        <fullName evidence="9">Methylmalonyl-CoA mutase small subunit</fullName>
        <ecNumber evidence="9">5.4.99.2</ecNumber>
    </recommendedName>
</protein>